<comment type="caution">
    <text evidence="3">The sequence shown here is derived from an EMBL/GenBank/DDBJ whole genome shotgun (WGS) entry which is preliminary data.</text>
</comment>
<proteinExistence type="predicted"/>
<accession>A0ABW5RC04</accession>
<organism evidence="3 4">
    <name type="scientific">Marinicrinis sediminis</name>
    <dbReference type="NCBI Taxonomy" id="1652465"/>
    <lineage>
        <taxon>Bacteria</taxon>
        <taxon>Bacillati</taxon>
        <taxon>Bacillota</taxon>
        <taxon>Bacilli</taxon>
        <taxon>Bacillales</taxon>
        <taxon>Paenibacillaceae</taxon>
    </lineage>
</organism>
<keyword evidence="4" id="KW-1185">Reference proteome</keyword>
<dbReference type="InterPro" id="IPR043717">
    <property type="entry name" value="DUF5658"/>
</dbReference>
<evidence type="ECO:0000259" key="2">
    <source>
        <dbReference type="Pfam" id="PF18902"/>
    </source>
</evidence>
<reference evidence="4" key="1">
    <citation type="journal article" date="2019" name="Int. J. Syst. Evol. Microbiol.">
        <title>The Global Catalogue of Microorganisms (GCM) 10K type strain sequencing project: providing services to taxonomists for standard genome sequencing and annotation.</title>
        <authorList>
            <consortium name="The Broad Institute Genomics Platform"/>
            <consortium name="The Broad Institute Genome Sequencing Center for Infectious Disease"/>
            <person name="Wu L."/>
            <person name="Ma J."/>
        </authorList>
    </citation>
    <scope>NUCLEOTIDE SEQUENCE [LARGE SCALE GENOMIC DNA]</scope>
    <source>
        <strain evidence="4">KCTC 33676</strain>
    </source>
</reference>
<keyword evidence="1" id="KW-0472">Membrane</keyword>
<evidence type="ECO:0000313" key="4">
    <source>
        <dbReference type="Proteomes" id="UP001597497"/>
    </source>
</evidence>
<protein>
    <submittedName>
        <fullName evidence="3">DUF5658 family protein</fullName>
    </submittedName>
</protein>
<keyword evidence="1" id="KW-0812">Transmembrane</keyword>
<feature type="transmembrane region" description="Helical" evidence="1">
    <location>
        <begin position="43"/>
        <end position="64"/>
    </location>
</feature>
<dbReference type="Pfam" id="PF18902">
    <property type="entry name" value="DUF5658"/>
    <property type="match status" value="1"/>
</dbReference>
<gene>
    <name evidence="3" type="ORF">ACFSUC_13345</name>
</gene>
<name>A0ABW5RC04_9BACL</name>
<feature type="domain" description="DUF5658" evidence="2">
    <location>
        <begin position="7"/>
        <end position="92"/>
    </location>
</feature>
<sequence length="103" mass="12239">MRRWAFALVLFCLLDAIFTDIGLRFNWIEEANPVMAIVYVMHPIFFYVVKLALPALLCVIVVRIHKRWFRYLVRGVTFLYAFVLILHAHWMLLVILHDATLHI</sequence>
<evidence type="ECO:0000313" key="3">
    <source>
        <dbReference type="EMBL" id="MFD2672548.1"/>
    </source>
</evidence>
<dbReference type="RefSeq" id="WP_379930112.1">
    <property type="nucleotide sequence ID" value="NZ_JBHUMM010000042.1"/>
</dbReference>
<dbReference type="EMBL" id="JBHUMM010000042">
    <property type="protein sequence ID" value="MFD2672548.1"/>
    <property type="molecule type" value="Genomic_DNA"/>
</dbReference>
<keyword evidence="1" id="KW-1133">Transmembrane helix</keyword>
<feature type="transmembrane region" description="Helical" evidence="1">
    <location>
        <begin position="76"/>
        <end position="96"/>
    </location>
</feature>
<evidence type="ECO:0000256" key="1">
    <source>
        <dbReference type="SAM" id="Phobius"/>
    </source>
</evidence>
<dbReference type="Proteomes" id="UP001597497">
    <property type="component" value="Unassembled WGS sequence"/>
</dbReference>